<organism evidence="9 10">
    <name type="scientific">Basidiobolus ranarum</name>
    <dbReference type="NCBI Taxonomy" id="34480"/>
    <lineage>
        <taxon>Eukaryota</taxon>
        <taxon>Fungi</taxon>
        <taxon>Fungi incertae sedis</taxon>
        <taxon>Zoopagomycota</taxon>
        <taxon>Entomophthoromycotina</taxon>
        <taxon>Basidiobolomycetes</taxon>
        <taxon>Basidiobolales</taxon>
        <taxon>Basidiobolaceae</taxon>
        <taxon>Basidiobolus</taxon>
    </lineage>
</organism>
<feature type="compositionally biased region" description="Basic and acidic residues" evidence="7">
    <location>
        <begin position="216"/>
        <end position="244"/>
    </location>
</feature>
<reference evidence="9 10" key="1">
    <citation type="submission" date="2023-04" db="EMBL/GenBank/DDBJ databases">
        <title>Genome of Basidiobolus ranarum AG-B5.</title>
        <authorList>
            <person name="Stajich J.E."/>
            <person name="Carter-House D."/>
            <person name="Gryganskyi A."/>
        </authorList>
    </citation>
    <scope>NUCLEOTIDE SEQUENCE [LARGE SCALE GENOMIC DNA]</scope>
    <source>
        <strain evidence="9 10">AG-B5</strain>
    </source>
</reference>
<comment type="subcellular location">
    <subcellularLocation>
        <location evidence="1">Preautophagosomal structure</location>
    </subcellularLocation>
</comment>
<keyword evidence="6" id="KW-0072">Autophagy</keyword>
<dbReference type="InterPro" id="IPR040666">
    <property type="entry name" value="Atg29_N"/>
</dbReference>
<name>A0ABR2X164_9FUNG</name>
<keyword evidence="5" id="KW-0653">Protein transport</keyword>
<keyword evidence="4" id="KW-0813">Transport</keyword>
<accession>A0ABR2X164</accession>
<feature type="domain" description="Atg29 N-terminal" evidence="8">
    <location>
        <begin position="11"/>
        <end position="62"/>
    </location>
</feature>
<gene>
    <name evidence="9" type="ORF">K7432_002674</name>
</gene>
<feature type="region of interest" description="Disordered" evidence="7">
    <location>
        <begin position="82"/>
        <end position="109"/>
    </location>
</feature>
<dbReference type="InterPro" id="IPR039113">
    <property type="entry name" value="ATG29"/>
</dbReference>
<evidence type="ECO:0000256" key="2">
    <source>
        <dbReference type="ARBA" id="ARBA00010082"/>
    </source>
</evidence>
<keyword evidence="10" id="KW-1185">Reference proteome</keyword>
<dbReference type="EMBL" id="JASJQH010000074">
    <property type="protein sequence ID" value="KAK9767489.1"/>
    <property type="molecule type" value="Genomic_DNA"/>
</dbReference>
<dbReference type="Pfam" id="PF18388">
    <property type="entry name" value="ATG29_N"/>
    <property type="match status" value="1"/>
</dbReference>
<evidence type="ECO:0000256" key="1">
    <source>
        <dbReference type="ARBA" id="ARBA00004329"/>
    </source>
</evidence>
<comment type="similarity">
    <text evidence="2">Belongs to the ATG29 family.</text>
</comment>
<feature type="compositionally biased region" description="Low complexity" evidence="7">
    <location>
        <begin position="245"/>
        <end position="258"/>
    </location>
</feature>
<evidence type="ECO:0000256" key="5">
    <source>
        <dbReference type="ARBA" id="ARBA00022927"/>
    </source>
</evidence>
<dbReference type="InterPro" id="IPR039362">
    <property type="entry name" value="ATG29_sf"/>
</dbReference>
<dbReference type="Gene3D" id="1.10.10.2570">
    <property type="match status" value="1"/>
</dbReference>
<evidence type="ECO:0000256" key="6">
    <source>
        <dbReference type="ARBA" id="ARBA00023006"/>
    </source>
</evidence>
<dbReference type="PANTHER" id="PTHR40012:SF1">
    <property type="entry name" value="AUTOPHAGY-RELATED PROTEIN 29"/>
    <property type="match status" value="1"/>
</dbReference>
<comment type="caution">
    <text evidence="9">The sequence shown here is derived from an EMBL/GenBank/DDBJ whole genome shotgun (WGS) entry which is preliminary data.</text>
</comment>
<dbReference type="PANTHER" id="PTHR40012">
    <property type="entry name" value="AUTOPHAGY-RELATED PROTEIN 29"/>
    <property type="match status" value="1"/>
</dbReference>
<dbReference type="Proteomes" id="UP001479436">
    <property type="component" value="Unassembled WGS sequence"/>
</dbReference>
<evidence type="ECO:0000313" key="10">
    <source>
        <dbReference type="Proteomes" id="UP001479436"/>
    </source>
</evidence>
<proteinExistence type="inferred from homology"/>
<evidence type="ECO:0000256" key="4">
    <source>
        <dbReference type="ARBA" id="ARBA00022448"/>
    </source>
</evidence>
<sequence length="290" mass="33117">MELSFEEPDLHVVIRVPWKRPSSFKPPSQVIRSEEIDHELWKALSRQKEETIDWETLSREFNTTIPQLLRHSATLYEKKLQELTPTRKPTTEGLNFPPSSKDSRRHMESNEVEIKSNIEISQDKKHLAAIQKSYYDALKRKQVDPPGRLASFHEQDTQGRNSISSLEAKAHDDTQEEEDDSEDENEEVTDELLDERLSKLQIGMPSGLQQKSDSMISKEREKESGSSIHAEKSTNPEPDDEHHSAGSSFSDLSDSSVTQSAMEDAYLSKFNQSKLSMVSKKSQFLSSLLK</sequence>
<evidence type="ECO:0000256" key="7">
    <source>
        <dbReference type="SAM" id="MobiDB-lite"/>
    </source>
</evidence>
<feature type="region of interest" description="Disordered" evidence="7">
    <location>
        <begin position="168"/>
        <end position="258"/>
    </location>
</feature>
<evidence type="ECO:0000313" key="9">
    <source>
        <dbReference type="EMBL" id="KAK9767489.1"/>
    </source>
</evidence>
<feature type="compositionally biased region" description="Acidic residues" evidence="7">
    <location>
        <begin position="174"/>
        <end position="193"/>
    </location>
</feature>
<evidence type="ECO:0000259" key="8">
    <source>
        <dbReference type="Pfam" id="PF18388"/>
    </source>
</evidence>
<evidence type="ECO:0000256" key="3">
    <source>
        <dbReference type="ARBA" id="ARBA00013784"/>
    </source>
</evidence>
<protein>
    <recommendedName>
        <fullName evidence="3">Autophagy-related protein 29</fullName>
    </recommendedName>
</protein>